<gene>
    <name evidence="2" type="ORF">E4663_13300</name>
</gene>
<dbReference type="AlphaFoldDB" id="A0A4Z0GYK8"/>
<evidence type="ECO:0000313" key="3">
    <source>
        <dbReference type="Proteomes" id="UP000297982"/>
    </source>
</evidence>
<keyword evidence="1" id="KW-0812">Transmembrane</keyword>
<dbReference type="Proteomes" id="UP000297982">
    <property type="component" value="Unassembled WGS sequence"/>
</dbReference>
<accession>A0A4Z0GYK8</accession>
<evidence type="ECO:0000313" key="2">
    <source>
        <dbReference type="EMBL" id="TGB02314.1"/>
    </source>
</evidence>
<organism evidence="2 3">
    <name type="scientific">Halobacillus salinus</name>
    <dbReference type="NCBI Taxonomy" id="192814"/>
    <lineage>
        <taxon>Bacteria</taxon>
        <taxon>Bacillati</taxon>
        <taxon>Bacillota</taxon>
        <taxon>Bacilli</taxon>
        <taxon>Bacillales</taxon>
        <taxon>Bacillaceae</taxon>
        <taxon>Halobacillus</taxon>
    </lineage>
</organism>
<keyword evidence="1" id="KW-0472">Membrane</keyword>
<comment type="caution">
    <text evidence="2">The sequence shown here is derived from an EMBL/GenBank/DDBJ whole genome shotgun (WGS) entry which is preliminary data.</text>
</comment>
<evidence type="ECO:0000256" key="1">
    <source>
        <dbReference type="SAM" id="Phobius"/>
    </source>
</evidence>
<reference evidence="2 3" key="1">
    <citation type="journal article" date="2003" name="Int. J. Syst. Evol. Microbiol.">
        <title>Halobacillus salinus sp. nov., isolated from a salt lake on the coast of the East Sea in Korea.</title>
        <authorList>
            <person name="Yoon J.H."/>
            <person name="Kang K.H."/>
            <person name="Park Y.H."/>
        </authorList>
    </citation>
    <scope>NUCLEOTIDE SEQUENCE [LARGE SCALE GENOMIC DNA]</scope>
    <source>
        <strain evidence="2 3">HSL-3</strain>
    </source>
</reference>
<dbReference type="RefSeq" id="WP_135327969.1">
    <property type="nucleotide sequence ID" value="NZ_SRJC01000003.1"/>
</dbReference>
<dbReference type="EMBL" id="SRJC01000003">
    <property type="protein sequence ID" value="TGB02314.1"/>
    <property type="molecule type" value="Genomic_DNA"/>
</dbReference>
<keyword evidence="3" id="KW-1185">Reference proteome</keyword>
<name>A0A4Z0GYK8_9BACI</name>
<sequence length="273" mass="30937">MESVQAMKQDDGKKQVITGICLILGSAIFLTAMIMKFSIHSIFDFIFFVTLAGTGMSLIGAGYSDWLKGKGPVELGVDQESGFIESLPRKMYLQMKTTSEFEADLYDFSEQSYSHVSEQLNASHKVLTKLSQWTSNSALRPAHFTVYDQSEKPVYLIEKKGGFGWRSYVKRASGEYVAYTTRTKNRTTGQTIYKYIEHSQEKWVAEGDHFIGHMTLKDADGNAWAVMKRGAINTEVPESFQSKPGSLMEWNRNEQVPHSLLAFMFIIQFHDSM</sequence>
<feature type="transmembrane region" description="Helical" evidence="1">
    <location>
        <begin position="45"/>
        <end position="63"/>
    </location>
</feature>
<proteinExistence type="predicted"/>
<feature type="transmembrane region" description="Helical" evidence="1">
    <location>
        <begin position="16"/>
        <end position="39"/>
    </location>
</feature>
<protein>
    <submittedName>
        <fullName evidence="2">Uncharacterized protein</fullName>
    </submittedName>
</protein>
<keyword evidence="1" id="KW-1133">Transmembrane helix</keyword>